<evidence type="ECO:0000256" key="1">
    <source>
        <dbReference type="SAM" id="Phobius"/>
    </source>
</evidence>
<feature type="signal peptide" evidence="2">
    <location>
        <begin position="1"/>
        <end position="19"/>
    </location>
</feature>
<reference evidence="4" key="1">
    <citation type="submission" date="2017-09" db="EMBL/GenBank/DDBJ databases">
        <authorList>
            <person name="Varghese N."/>
            <person name="Submissions S."/>
        </authorList>
    </citation>
    <scope>NUCLEOTIDE SEQUENCE [LARGE SCALE GENOMIC DNA]</scope>
    <source>
        <strain evidence="4">CGMCC 1.12803</strain>
    </source>
</reference>
<feature type="transmembrane region" description="Helical" evidence="1">
    <location>
        <begin position="132"/>
        <end position="149"/>
    </location>
</feature>
<keyword evidence="1" id="KW-0472">Membrane</keyword>
<sequence>MKQLIYVLLCLMCSCSAKRKLTSTTRMHTEKLTELQSLRTRKQSAQSYLFSLDSSNGSNWLKVYPREVFTVNKDGFIGAADSLIWYGNSRQFSMRTQQDKQDQEQWQSEVSTSKEGVSLKAQQREVFKTGTSLWWILAAGIAIGMLLICRKLKHLLAPG</sequence>
<name>A0A285ZZP2_9SPHI</name>
<keyword evidence="1" id="KW-1133">Transmembrane helix</keyword>
<dbReference type="OrthoDB" id="777153at2"/>
<proteinExistence type="predicted"/>
<keyword evidence="2" id="KW-0732">Signal</keyword>
<evidence type="ECO:0000256" key="2">
    <source>
        <dbReference type="SAM" id="SignalP"/>
    </source>
</evidence>
<dbReference type="AlphaFoldDB" id="A0A285ZZP2"/>
<keyword evidence="1" id="KW-0812">Transmembrane</keyword>
<evidence type="ECO:0000313" key="4">
    <source>
        <dbReference type="Proteomes" id="UP000219281"/>
    </source>
</evidence>
<organism evidence="3 4">
    <name type="scientific">Pedobacter xixiisoli</name>
    <dbReference type="NCBI Taxonomy" id="1476464"/>
    <lineage>
        <taxon>Bacteria</taxon>
        <taxon>Pseudomonadati</taxon>
        <taxon>Bacteroidota</taxon>
        <taxon>Sphingobacteriia</taxon>
        <taxon>Sphingobacteriales</taxon>
        <taxon>Sphingobacteriaceae</taxon>
        <taxon>Pedobacter</taxon>
    </lineage>
</organism>
<dbReference type="EMBL" id="OCMT01000002">
    <property type="protein sequence ID" value="SOD15117.1"/>
    <property type="molecule type" value="Genomic_DNA"/>
</dbReference>
<protein>
    <submittedName>
        <fullName evidence="3">Uncharacterized protein</fullName>
    </submittedName>
</protein>
<feature type="chain" id="PRO_5012063647" evidence="2">
    <location>
        <begin position="20"/>
        <end position="159"/>
    </location>
</feature>
<dbReference type="PROSITE" id="PS51257">
    <property type="entry name" value="PROKAR_LIPOPROTEIN"/>
    <property type="match status" value="1"/>
</dbReference>
<evidence type="ECO:0000313" key="3">
    <source>
        <dbReference type="EMBL" id="SOD15117.1"/>
    </source>
</evidence>
<dbReference type="RefSeq" id="WP_138765801.1">
    <property type="nucleotide sequence ID" value="NZ_OCMT01000002.1"/>
</dbReference>
<gene>
    <name evidence="3" type="ORF">SAMN06297358_2092</name>
</gene>
<dbReference type="Proteomes" id="UP000219281">
    <property type="component" value="Unassembled WGS sequence"/>
</dbReference>
<keyword evidence="4" id="KW-1185">Reference proteome</keyword>
<accession>A0A285ZZP2</accession>